<organism evidence="1 2">
    <name type="scientific">Rhizophagus clarus</name>
    <dbReference type="NCBI Taxonomy" id="94130"/>
    <lineage>
        <taxon>Eukaryota</taxon>
        <taxon>Fungi</taxon>
        <taxon>Fungi incertae sedis</taxon>
        <taxon>Mucoromycota</taxon>
        <taxon>Glomeromycotina</taxon>
        <taxon>Glomeromycetes</taxon>
        <taxon>Glomerales</taxon>
        <taxon>Glomeraceae</taxon>
        <taxon>Rhizophagus</taxon>
    </lineage>
</organism>
<name>A0A8H3QB19_9GLOM</name>
<dbReference type="Proteomes" id="UP000615446">
    <property type="component" value="Unassembled WGS sequence"/>
</dbReference>
<evidence type="ECO:0000313" key="2">
    <source>
        <dbReference type="Proteomes" id="UP000615446"/>
    </source>
</evidence>
<dbReference type="InterPro" id="IPR011032">
    <property type="entry name" value="GroES-like_sf"/>
</dbReference>
<accession>A0A8H3QB19</accession>
<gene>
    <name evidence="1" type="ORF">RCL2_000074700</name>
</gene>
<comment type="caution">
    <text evidence="1">The sequence shown here is derived from an EMBL/GenBank/DDBJ whole genome shotgun (WGS) entry which is preliminary data.</text>
</comment>
<dbReference type="Gene3D" id="3.90.180.10">
    <property type="entry name" value="Medium-chain alcohol dehydrogenases, catalytic domain"/>
    <property type="match status" value="2"/>
</dbReference>
<dbReference type="AlphaFoldDB" id="A0A8H3QB19"/>
<proteinExistence type="predicted"/>
<dbReference type="OrthoDB" id="809632at2759"/>
<dbReference type="EMBL" id="BLAL01000005">
    <property type="protein sequence ID" value="GES73203.1"/>
    <property type="molecule type" value="Genomic_DNA"/>
</dbReference>
<evidence type="ECO:0000313" key="1">
    <source>
        <dbReference type="EMBL" id="GES73203.1"/>
    </source>
</evidence>
<sequence length="104" mass="12211">MPEIDENFELTHRIIDIENLNLDENEFVLRNLYLSIDPYVRFGVSEVIKTHNLNYKIGDLVYILAWEEYSHIKSDAASTFSLVNKKSLRDTPLSYHALSVFQYL</sequence>
<protein>
    <submittedName>
        <fullName evidence="1">2-alkenal reductase (NADP(+)-dependent)-like</fullName>
    </submittedName>
</protein>
<reference evidence="1" key="1">
    <citation type="submission" date="2019-10" db="EMBL/GenBank/DDBJ databases">
        <title>Conservation and host-specific expression of non-tandemly repeated heterogenous ribosome RNA gene in arbuscular mycorrhizal fungi.</title>
        <authorList>
            <person name="Maeda T."/>
            <person name="Kobayashi Y."/>
            <person name="Nakagawa T."/>
            <person name="Ezawa T."/>
            <person name="Yamaguchi K."/>
            <person name="Bino T."/>
            <person name="Nishimoto Y."/>
            <person name="Shigenobu S."/>
            <person name="Kawaguchi M."/>
        </authorList>
    </citation>
    <scope>NUCLEOTIDE SEQUENCE</scope>
    <source>
        <strain evidence="1">HR1</strain>
    </source>
</reference>
<dbReference type="SUPFAM" id="SSF50129">
    <property type="entry name" value="GroES-like"/>
    <property type="match status" value="1"/>
</dbReference>